<evidence type="ECO:0000313" key="2">
    <source>
        <dbReference type="Proteomes" id="UP000185728"/>
    </source>
</evidence>
<reference evidence="1 2" key="1">
    <citation type="submission" date="2017-01" db="EMBL/GenBank/DDBJ databases">
        <authorList>
            <person name="Varghese N."/>
            <person name="Submissions S."/>
        </authorList>
    </citation>
    <scope>NUCLEOTIDE SEQUENCE [LARGE SCALE GENOMIC DNA]</scope>
    <source>
        <strain evidence="1 2">DSM 2061</strain>
    </source>
</reference>
<evidence type="ECO:0000313" key="1">
    <source>
        <dbReference type="EMBL" id="SIS37621.1"/>
    </source>
</evidence>
<accession>A0ABY1KHZ4</accession>
<evidence type="ECO:0008006" key="3">
    <source>
        <dbReference type="Google" id="ProtNLM"/>
    </source>
</evidence>
<dbReference type="Proteomes" id="UP000185728">
    <property type="component" value="Unassembled WGS sequence"/>
</dbReference>
<proteinExistence type="predicted"/>
<gene>
    <name evidence="1" type="ORF">SAMN05421766_101152</name>
</gene>
<comment type="caution">
    <text evidence="1">The sequence shown here is derived from an EMBL/GenBank/DDBJ whole genome shotgun (WGS) entry which is preliminary data.</text>
</comment>
<protein>
    <recommendedName>
        <fullName evidence="3">DKNYY family protein</fullName>
    </recommendedName>
</protein>
<dbReference type="RefSeq" id="WP_076453065.1">
    <property type="nucleotide sequence ID" value="NZ_FTOB01000001.1"/>
</dbReference>
<name>A0ABY1KHZ4_9FLAO</name>
<sequence>MSKQKPLRFFFSGVVHSTAYLLISLCLLSSCQSKKTKSDLDIVFTQDTLNVGYTYWWEESGPFIGYCGKEYGLVFSGIITQIDSPTNEAAPLYISQRGTIAIEKVYKIKPLESQSYANQKYFVSDCFNNLDVSVGDKVLVFCYDYEDQISIPGPNSIVPISDFDHPLVQATKRYIDVDEDAAAIKRDSSLWSAYGYGEQVDQLLRCKEHTENPISK</sequence>
<dbReference type="EMBL" id="FTOB01000001">
    <property type="protein sequence ID" value="SIS37621.1"/>
    <property type="molecule type" value="Genomic_DNA"/>
</dbReference>
<organism evidence="1 2">
    <name type="scientific">Zobellia uliginosa</name>
    <dbReference type="NCBI Taxonomy" id="143224"/>
    <lineage>
        <taxon>Bacteria</taxon>
        <taxon>Pseudomonadati</taxon>
        <taxon>Bacteroidota</taxon>
        <taxon>Flavobacteriia</taxon>
        <taxon>Flavobacteriales</taxon>
        <taxon>Flavobacteriaceae</taxon>
        <taxon>Zobellia</taxon>
    </lineage>
</organism>
<dbReference type="PROSITE" id="PS51257">
    <property type="entry name" value="PROKAR_LIPOPROTEIN"/>
    <property type="match status" value="1"/>
</dbReference>
<keyword evidence="2" id="KW-1185">Reference proteome</keyword>